<proteinExistence type="predicted"/>
<accession>A0A7D5E7F9</accession>
<dbReference type="EMBL" id="CP058215">
    <property type="protein sequence ID" value="QLC48877.1"/>
    <property type="molecule type" value="Genomic_DNA"/>
</dbReference>
<dbReference type="InterPro" id="IPR013561">
    <property type="entry name" value="FilR1_middle_dom"/>
</dbReference>
<evidence type="ECO:0000313" key="2">
    <source>
        <dbReference type="EMBL" id="QLC48877.1"/>
    </source>
</evidence>
<dbReference type="GeneID" id="55820125"/>
<organism evidence="2 3">
    <name type="scientific">Methanolobus zinderi</name>
    <dbReference type="NCBI Taxonomy" id="536044"/>
    <lineage>
        <taxon>Archaea</taxon>
        <taxon>Methanobacteriati</taxon>
        <taxon>Methanobacteriota</taxon>
        <taxon>Stenosarchaea group</taxon>
        <taxon>Methanomicrobia</taxon>
        <taxon>Methanosarcinales</taxon>
        <taxon>Methanosarcinaceae</taxon>
        <taxon>Methanolobus</taxon>
    </lineage>
</organism>
<feature type="domain" description="Methanogenesis regulatory protein FilR1 middle" evidence="1">
    <location>
        <begin position="125"/>
        <end position="253"/>
    </location>
</feature>
<dbReference type="Proteomes" id="UP000509594">
    <property type="component" value="Chromosome"/>
</dbReference>
<dbReference type="AlphaFoldDB" id="A0A7D5E7F9"/>
<dbReference type="Gene3D" id="1.10.10.10">
    <property type="entry name" value="Winged helix-like DNA-binding domain superfamily/Winged helix DNA-binding domain"/>
    <property type="match status" value="1"/>
</dbReference>
<name>A0A7D5E7F9_9EURY</name>
<evidence type="ECO:0000259" key="1">
    <source>
        <dbReference type="Pfam" id="PF08350"/>
    </source>
</evidence>
<reference evidence="2 3" key="1">
    <citation type="submission" date="2020-06" db="EMBL/GenBank/DDBJ databases">
        <title>Methanolobus halotolerans sp. nov., isolated from a saline lake Tus in Siberia.</title>
        <authorList>
            <person name="Shen Y."/>
            <person name="Chen S.-C."/>
            <person name="Lai M.-C."/>
            <person name="Huang H.-H."/>
            <person name="Chiu H.-H."/>
            <person name="Tang S.-L."/>
            <person name="Rogozin D.Y."/>
            <person name="Degermendzhy A.G."/>
        </authorList>
    </citation>
    <scope>NUCLEOTIDE SEQUENCE [LARGE SCALE GENOMIC DNA]</scope>
    <source>
        <strain evidence="2 3">DSM 21339</strain>
    </source>
</reference>
<dbReference type="Pfam" id="PF08350">
    <property type="entry name" value="FilR1_middle"/>
    <property type="match status" value="1"/>
</dbReference>
<dbReference type="SUPFAM" id="SSF46785">
    <property type="entry name" value="Winged helix' DNA-binding domain"/>
    <property type="match status" value="1"/>
</dbReference>
<protein>
    <submittedName>
        <fullName evidence="2">Winged helix-turn-helix domain-containing protein</fullName>
    </submittedName>
</protein>
<keyword evidence="3" id="KW-1185">Reference proteome</keyword>
<dbReference type="InterPro" id="IPR036390">
    <property type="entry name" value="WH_DNA-bd_sf"/>
</dbReference>
<dbReference type="RefSeq" id="WP_176963940.1">
    <property type="nucleotide sequence ID" value="NZ_CP058215.1"/>
</dbReference>
<dbReference type="InterPro" id="IPR016490">
    <property type="entry name" value="Tscrpt_reg_HTH_AF0396-typ3"/>
</dbReference>
<gene>
    <name evidence="2" type="ORF">HWN40_00580</name>
</gene>
<dbReference type="PIRSF" id="PIRSF006692">
    <property type="entry name" value="TF_HTH_AF0396_prd"/>
    <property type="match status" value="1"/>
</dbReference>
<dbReference type="OrthoDB" id="330490at2157"/>
<dbReference type="KEGG" id="mzi:HWN40_00580"/>
<evidence type="ECO:0000313" key="3">
    <source>
        <dbReference type="Proteomes" id="UP000509594"/>
    </source>
</evidence>
<dbReference type="InterPro" id="IPR036388">
    <property type="entry name" value="WH-like_DNA-bd_sf"/>
</dbReference>
<sequence length="261" mass="30225">MKKKLLDVIFASDKRKNLLILLKDGPQEMESILTSLNTTRQALLPQMRILEEHNLIDHHADTYELTVIGKLLVTEIIPLLDLVDTLSDNIDYWGTHDLGFIPSHLMGRLDELKCSIVFEPDISQIYEINRDFMEKTMESESVTSFTTFLFPNYSSFITEWKDCGVDISLIITRALFEKLRADNYNYLHTFVTERHGGLFVYDGDINVLSFSQNDHCFLLRLFTKDGDFDNKVLVLHGEEALGWGRDLFEYYKQKSVPVTEV</sequence>